<dbReference type="Proteomes" id="UP000277256">
    <property type="component" value="Unassembled WGS sequence"/>
</dbReference>
<dbReference type="PANTHER" id="PTHR35010:SF2">
    <property type="entry name" value="BLL4672 PROTEIN"/>
    <property type="match status" value="1"/>
</dbReference>
<comment type="caution">
    <text evidence="2">The sequence shown here is derived from an EMBL/GenBank/DDBJ whole genome shotgun (WGS) entry which is preliminary data.</text>
</comment>
<dbReference type="PROSITE" id="PS50943">
    <property type="entry name" value="HTH_CROC1"/>
    <property type="match status" value="1"/>
</dbReference>
<dbReference type="Gene3D" id="3.30.450.180">
    <property type="match status" value="1"/>
</dbReference>
<gene>
    <name evidence="2" type="ORF">EIW28_05420</name>
</gene>
<dbReference type="AlphaFoldDB" id="A0A426V5L8"/>
<proteinExistence type="predicted"/>
<dbReference type="PANTHER" id="PTHR35010">
    <property type="entry name" value="BLL4672 PROTEIN-RELATED"/>
    <property type="match status" value="1"/>
</dbReference>
<evidence type="ECO:0000313" key="2">
    <source>
        <dbReference type="EMBL" id="RRS02166.1"/>
    </source>
</evidence>
<evidence type="ECO:0000313" key="3">
    <source>
        <dbReference type="Proteomes" id="UP000277256"/>
    </source>
</evidence>
<dbReference type="SMART" id="SM00530">
    <property type="entry name" value="HTH_XRE"/>
    <property type="match status" value="1"/>
</dbReference>
<protein>
    <submittedName>
        <fullName evidence="2">XRE family transcriptional regulator</fullName>
    </submittedName>
</protein>
<name>A0A426V5L8_9ACTN</name>
<accession>A0A426V5L8</accession>
<evidence type="ECO:0000259" key="1">
    <source>
        <dbReference type="PROSITE" id="PS50943"/>
    </source>
</evidence>
<dbReference type="Gene3D" id="1.10.260.40">
    <property type="entry name" value="lambda repressor-like DNA-binding domains"/>
    <property type="match status" value="1"/>
</dbReference>
<dbReference type="Pfam" id="PF13560">
    <property type="entry name" value="HTH_31"/>
    <property type="match status" value="1"/>
</dbReference>
<dbReference type="CDD" id="cd00093">
    <property type="entry name" value="HTH_XRE"/>
    <property type="match status" value="1"/>
</dbReference>
<dbReference type="Pfam" id="PF17765">
    <property type="entry name" value="MLTR_LBD"/>
    <property type="match status" value="1"/>
</dbReference>
<reference evidence="2 3" key="1">
    <citation type="submission" date="2018-12" db="EMBL/GenBank/DDBJ databases">
        <title>Glycomyces sp. YIM 121974 draft genome.</title>
        <authorList>
            <person name="Li Q."/>
        </authorList>
    </citation>
    <scope>NUCLEOTIDE SEQUENCE [LARGE SCALE GENOMIC DNA]</scope>
    <source>
        <strain evidence="2 3">YIM 121974</strain>
    </source>
</reference>
<dbReference type="SUPFAM" id="SSF47413">
    <property type="entry name" value="lambda repressor-like DNA-binding domains"/>
    <property type="match status" value="1"/>
</dbReference>
<dbReference type="InterPro" id="IPR001387">
    <property type="entry name" value="Cro/C1-type_HTH"/>
</dbReference>
<dbReference type="OrthoDB" id="3542608at2"/>
<feature type="domain" description="HTH cro/C1-type" evidence="1">
    <location>
        <begin position="37"/>
        <end position="84"/>
    </location>
</feature>
<keyword evidence="3" id="KW-1185">Reference proteome</keyword>
<sequence>MGRMDRQQLADFLRTRRAALKPEGVGLPSGSRRRTPGLRRQEVAQLAGISVEYYIRLEQARGPKPSRQVLGALARALVLDHDERAHLFHLVDELPESECAGSVGEAPPTIRNLLAGLDDFPAYVIDACYDMIAWNAMAERLMGYLSGLAPEQRNILRTNFQGDAAPRLADPATRRFLADSVADLRASLARNPGDRRLKGLVDELLRTSPEFGELWADHRVTPRRATTKRVVHPEVGPLEFDCQVLDVPGTGMRLVMYVPQPDSATAAAFRRLAPVTSETPAPAA</sequence>
<dbReference type="InterPro" id="IPR010982">
    <property type="entry name" value="Lambda_DNA-bd_dom_sf"/>
</dbReference>
<dbReference type="GO" id="GO:0003677">
    <property type="term" value="F:DNA binding"/>
    <property type="evidence" value="ECO:0007669"/>
    <property type="project" value="InterPro"/>
</dbReference>
<dbReference type="InterPro" id="IPR041413">
    <property type="entry name" value="MLTR_LBD"/>
</dbReference>
<organism evidence="2 3">
    <name type="scientific">Glycomyces terrestris</name>
    <dbReference type="NCBI Taxonomy" id="2493553"/>
    <lineage>
        <taxon>Bacteria</taxon>
        <taxon>Bacillati</taxon>
        <taxon>Actinomycetota</taxon>
        <taxon>Actinomycetes</taxon>
        <taxon>Glycomycetales</taxon>
        <taxon>Glycomycetaceae</taxon>
        <taxon>Glycomyces</taxon>
    </lineage>
</organism>
<dbReference type="EMBL" id="RSEB01000001">
    <property type="protein sequence ID" value="RRS02166.1"/>
    <property type="molecule type" value="Genomic_DNA"/>
</dbReference>